<dbReference type="PANTHER" id="PTHR43080">
    <property type="entry name" value="CBS DOMAIN-CONTAINING PROTEIN CBSX3, MITOCHONDRIAL"/>
    <property type="match status" value="1"/>
</dbReference>
<organism evidence="4 5">
    <name type="scientific">Desulfobotulus pelophilus</name>
    <dbReference type="NCBI Taxonomy" id="2823377"/>
    <lineage>
        <taxon>Bacteria</taxon>
        <taxon>Pseudomonadati</taxon>
        <taxon>Thermodesulfobacteriota</taxon>
        <taxon>Desulfobacteria</taxon>
        <taxon>Desulfobacterales</taxon>
        <taxon>Desulfobacteraceae</taxon>
        <taxon>Desulfobotulus</taxon>
    </lineage>
</organism>
<proteinExistence type="predicted"/>
<keyword evidence="5" id="KW-1185">Reference proteome</keyword>
<sequence length="202" mass="21932">MTVRQSPICFQPALSDRDVMDAMKAIEGYIDITPSDFREIYRLAFRHAIDRVLHTASARQIMTPDPHVIPMDMNLMEAAGILARARISGAPVVDPVFRVTGVVSEKDFLTAFGLDPSASFMQIIRHCLLSQECFQPSTGKDTVSAIISRPAITAGPDASLSLLSGLMSENRINRIPIVDYGGKAIGIVTRGDLTHAIAALKP</sequence>
<evidence type="ECO:0000259" key="3">
    <source>
        <dbReference type="PROSITE" id="PS51371"/>
    </source>
</evidence>
<dbReference type="EMBL" id="JAPFPW010000002">
    <property type="protein sequence ID" value="MCW7752911.1"/>
    <property type="molecule type" value="Genomic_DNA"/>
</dbReference>
<dbReference type="InterPro" id="IPR000644">
    <property type="entry name" value="CBS_dom"/>
</dbReference>
<evidence type="ECO:0000256" key="1">
    <source>
        <dbReference type="ARBA" id="ARBA00023122"/>
    </source>
</evidence>
<dbReference type="SMART" id="SM00116">
    <property type="entry name" value="CBS"/>
    <property type="match status" value="2"/>
</dbReference>
<dbReference type="SUPFAM" id="SSF54631">
    <property type="entry name" value="CBS-domain pair"/>
    <property type="match status" value="1"/>
</dbReference>
<dbReference type="RefSeq" id="WP_265423771.1">
    <property type="nucleotide sequence ID" value="NZ_JAPFPW010000002.1"/>
</dbReference>
<reference evidence="4 5" key="1">
    <citation type="submission" date="2022-11" db="EMBL/GenBank/DDBJ databases">
        <title>Desulfobotulus tamanensis H1 sp. nov. - anaerobic, alkaliphilic, sulphate reducing bacterium isolated from terrestrial mud volcano.</title>
        <authorList>
            <person name="Frolova A."/>
            <person name="Merkel A.Y."/>
            <person name="Slobodkin A.I."/>
        </authorList>
    </citation>
    <scope>NUCLEOTIDE SEQUENCE [LARGE SCALE GENOMIC DNA]</scope>
    <source>
        <strain evidence="4 5">H1</strain>
    </source>
</reference>
<feature type="domain" description="CBS" evidence="3">
    <location>
        <begin position="147"/>
        <end position="202"/>
    </location>
</feature>
<dbReference type="InterPro" id="IPR046342">
    <property type="entry name" value="CBS_dom_sf"/>
</dbReference>
<evidence type="ECO:0000313" key="4">
    <source>
        <dbReference type="EMBL" id="MCW7752911.1"/>
    </source>
</evidence>
<dbReference type="Pfam" id="PF00571">
    <property type="entry name" value="CBS"/>
    <property type="match status" value="2"/>
</dbReference>
<dbReference type="PANTHER" id="PTHR43080:SF26">
    <property type="entry name" value="REGULATORY PROTEIN"/>
    <property type="match status" value="1"/>
</dbReference>
<evidence type="ECO:0000256" key="2">
    <source>
        <dbReference type="PROSITE-ProRule" id="PRU00703"/>
    </source>
</evidence>
<keyword evidence="1 2" id="KW-0129">CBS domain</keyword>
<feature type="domain" description="CBS" evidence="3">
    <location>
        <begin position="62"/>
        <end position="119"/>
    </location>
</feature>
<dbReference type="Gene3D" id="3.10.580.10">
    <property type="entry name" value="CBS-domain"/>
    <property type="match status" value="1"/>
</dbReference>
<protein>
    <submittedName>
        <fullName evidence="4">CBS domain-containing protein</fullName>
    </submittedName>
</protein>
<dbReference type="InterPro" id="IPR051257">
    <property type="entry name" value="Diverse_CBS-Domain"/>
</dbReference>
<evidence type="ECO:0000313" key="5">
    <source>
        <dbReference type="Proteomes" id="UP001209681"/>
    </source>
</evidence>
<name>A0ABT3N6X1_9BACT</name>
<dbReference type="Proteomes" id="UP001209681">
    <property type="component" value="Unassembled WGS sequence"/>
</dbReference>
<comment type="caution">
    <text evidence="4">The sequence shown here is derived from an EMBL/GenBank/DDBJ whole genome shotgun (WGS) entry which is preliminary data.</text>
</comment>
<gene>
    <name evidence="4" type="ORF">OOT00_02815</name>
</gene>
<accession>A0ABT3N6X1</accession>
<dbReference type="PROSITE" id="PS51371">
    <property type="entry name" value="CBS"/>
    <property type="match status" value="2"/>
</dbReference>